<keyword evidence="3" id="KW-1185">Reference proteome</keyword>
<dbReference type="AlphaFoldDB" id="A0A8X7Y0J9"/>
<protein>
    <submittedName>
        <fullName evidence="2">Uncharacterized protein</fullName>
    </submittedName>
</protein>
<organism evidence="2 3">
    <name type="scientific">Populus tomentosa</name>
    <name type="common">Chinese white poplar</name>
    <dbReference type="NCBI Taxonomy" id="118781"/>
    <lineage>
        <taxon>Eukaryota</taxon>
        <taxon>Viridiplantae</taxon>
        <taxon>Streptophyta</taxon>
        <taxon>Embryophyta</taxon>
        <taxon>Tracheophyta</taxon>
        <taxon>Spermatophyta</taxon>
        <taxon>Magnoliopsida</taxon>
        <taxon>eudicotyledons</taxon>
        <taxon>Gunneridae</taxon>
        <taxon>Pentapetalae</taxon>
        <taxon>rosids</taxon>
        <taxon>fabids</taxon>
        <taxon>Malpighiales</taxon>
        <taxon>Salicaceae</taxon>
        <taxon>Saliceae</taxon>
        <taxon>Populus</taxon>
    </lineage>
</organism>
<evidence type="ECO:0000313" key="2">
    <source>
        <dbReference type="EMBL" id="KAG6741839.1"/>
    </source>
</evidence>
<dbReference type="Proteomes" id="UP000886885">
    <property type="component" value="Chromosome 17D"/>
</dbReference>
<accession>A0A8X7Y0J9</accession>
<evidence type="ECO:0000256" key="1">
    <source>
        <dbReference type="SAM" id="MobiDB-lite"/>
    </source>
</evidence>
<proteinExistence type="predicted"/>
<evidence type="ECO:0000313" key="3">
    <source>
        <dbReference type="Proteomes" id="UP000886885"/>
    </source>
</evidence>
<reference evidence="2" key="1">
    <citation type="journal article" date="2020" name="bioRxiv">
        <title>Hybrid origin of Populus tomentosa Carr. identified through genome sequencing and phylogenomic analysis.</title>
        <authorList>
            <person name="An X."/>
            <person name="Gao K."/>
            <person name="Chen Z."/>
            <person name="Li J."/>
            <person name="Yang X."/>
            <person name="Yang X."/>
            <person name="Zhou J."/>
            <person name="Guo T."/>
            <person name="Zhao T."/>
            <person name="Huang S."/>
            <person name="Miao D."/>
            <person name="Khan W.U."/>
            <person name="Rao P."/>
            <person name="Ye M."/>
            <person name="Lei B."/>
            <person name="Liao W."/>
            <person name="Wang J."/>
            <person name="Ji L."/>
            <person name="Li Y."/>
            <person name="Guo B."/>
            <person name="Mustafa N.S."/>
            <person name="Li S."/>
            <person name="Yun Q."/>
            <person name="Keller S.R."/>
            <person name="Mao J."/>
            <person name="Zhang R."/>
            <person name="Strauss S.H."/>
        </authorList>
    </citation>
    <scope>NUCLEOTIDE SEQUENCE</scope>
    <source>
        <strain evidence="2">GM15</strain>
        <tissue evidence="2">Leaf</tissue>
    </source>
</reference>
<dbReference type="EMBL" id="JAAWWB010000034">
    <property type="protein sequence ID" value="KAG6741839.1"/>
    <property type="molecule type" value="Genomic_DNA"/>
</dbReference>
<dbReference type="OrthoDB" id="850720at2759"/>
<comment type="caution">
    <text evidence="2">The sequence shown here is derived from an EMBL/GenBank/DDBJ whole genome shotgun (WGS) entry which is preliminary data.</text>
</comment>
<sequence>MDCDVPLYSIADSNLDLEFMMDSEINMILSSRLGGVGPLDPNKAVFGGGRGNRYDVGKGSPKPPRGPYFRG</sequence>
<feature type="compositionally biased region" description="Pro residues" evidence="1">
    <location>
        <begin position="61"/>
        <end position="71"/>
    </location>
</feature>
<feature type="region of interest" description="Disordered" evidence="1">
    <location>
        <begin position="48"/>
        <end position="71"/>
    </location>
</feature>
<gene>
    <name evidence="2" type="ORF">POTOM_055118</name>
</gene>
<name>A0A8X7Y0J9_POPTO</name>